<keyword evidence="1" id="KW-1133">Transmembrane helix</keyword>
<dbReference type="InterPro" id="IPR014346">
    <property type="entry name" value="Prenyl_protease-related"/>
</dbReference>
<evidence type="ECO:0000256" key="1">
    <source>
        <dbReference type="SAM" id="Phobius"/>
    </source>
</evidence>
<feature type="transmembrane region" description="Helical" evidence="1">
    <location>
        <begin position="176"/>
        <end position="205"/>
    </location>
</feature>
<dbReference type="EMBL" id="JXBL01000001">
    <property type="protein sequence ID" value="KIE41975.1"/>
    <property type="molecule type" value="Genomic_DNA"/>
</dbReference>
<keyword evidence="3" id="KW-0378">Hydrolase</keyword>
<keyword evidence="4" id="KW-1185">Reference proteome</keyword>
<dbReference type="Proteomes" id="UP000031433">
    <property type="component" value="Unassembled WGS sequence"/>
</dbReference>
<dbReference type="InterPro" id="IPR003675">
    <property type="entry name" value="Rce1/LyrA-like_dom"/>
</dbReference>
<feature type="transmembrane region" description="Helical" evidence="1">
    <location>
        <begin position="54"/>
        <end position="74"/>
    </location>
</feature>
<protein>
    <submittedName>
        <fullName evidence="3">CAAX protease</fullName>
    </submittedName>
</protein>
<dbReference type="GO" id="GO:0006508">
    <property type="term" value="P:proteolysis"/>
    <property type="evidence" value="ECO:0007669"/>
    <property type="project" value="UniProtKB-KW"/>
</dbReference>
<gene>
    <name evidence="3" type="ORF">SE37_04695</name>
</gene>
<accession>A0A0C1U2G0</accession>
<name>A0A0C1U2G0_9BACT</name>
<dbReference type="Pfam" id="PF02517">
    <property type="entry name" value="Rce1-like"/>
    <property type="match status" value="1"/>
</dbReference>
<feature type="transmembrane region" description="Helical" evidence="1">
    <location>
        <begin position="133"/>
        <end position="155"/>
    </location>
</feature>
<feature type="transmembrane region" description="Helical" evidence="1">
    <location>
        <begin position="211"/>
        <end position="234"/>
    </location>
</feature>
<dbReference type="AlphaFoldDB" id="A0A0C1U2G0"/>
<feature type="transmembrane region" description="Helical" evidence="1">
    <location>
        <begin position="95"/>
        <end position="113"/>
    </location>
</feature>
<dbReference type="RefSeq" id="WP_039644112.1">
    <property type="nucleotide sequence ID" value="NZ_JXBL01000001.1"/>
</dbReference>
<evidence type="ECO:0000259" key="2">
    <source>
        <dbReference type="Pfam" id="PF02517"/>
    </source>
</evidence>
<keyword evidence="3" id="KW-0645">Protease</keyword>
<evidence type="ECO:0000313" key="4">
    <source>
        <dbReference type="Proteomes" id="UP000031433"/>
    </source>
</evidence>
<organism evidence="3 4">
    <name type="scientific">Geobacter soli</name>
    <dbReference type="NCBI Taxonomy" id="1510391"/>
    <lineage>
        <taxon>Bacteria</taxon>
        <taxon>Pseudomonadati</taxon>
        <taxon>Thermodesulfobacteriota</taxon>
        <taxon>Desulfuromonadia</taxon>
        <taxon>Geobacterales</taxon>
        <taxon>Geobacteraceae</taxon>
        <taxon>Geobacter</taxon>
    </lineage>
</organism>
<feature type="transmembrane region" description="Helical" evidence="1">
    <location>
        <begin position="12"/>
        <end position="34"/>
    </location>
</feature>
<comment type="caution">
    <text evidence="3">The sequence shown here is derived from an EMBL/GenBank/DDBJ whole genome shotgun (WGS) entry which is preliminary data.</text>
</comment>
<dbReference type="GO" id="GO:0004175">
    <property type="term" value="F:endopeptidase activity"/>
    <property type="evidence" value="ECO:0007669"/>
    <property type="project" value="UniProtKB-ARBA"/>
</dbReference>
<sequence length="242" mass="26719">MPSNQPSGSAAASFLCSSAAPRVLPFASLMVLIGVEEVLRALTTRGIVPFPPGWFLFLYPVRIIIAGAVLAFCLKRCDELHLSDLRRPLHAAASVATGFAVYVLWVGMDWLLPFQSPPPGFDPTGIGNDALRMSMIIVRLLGAALIIPVLEELFWRSFLLRYLIDKEFETVPIGKLTWPAFFFSTILFGLEHHYIVAGIMAGIAYTLLLRFTGSIVLCILAHAVTNLALGLHVISRQAWHFW</sequence>
<dbReference type="GO" id="GO:0080120">
    <property type="term" value="P:CAAX-box protein maturation"/>
    <property type="evidence" value="ECO:0007669"/>
    <property type="project" value="UniProtKB-ARBA"/>
</dbReference>
<evidence type="ECO:0000313" key="3">
    <source>
        <dbReference type="EMBL" id="KIE41975.1"/>
    </source>
</evidence>
<reference evidence="3 4" key="1">
    <citation type="submission" date="2015-01" db="EMBL/GenBank/DDBJ databases">
        <title>Genome sequence of the anaerobic bacterium Geobacter soli GSS01, a dissimilatory Fe(III) reducer from soil.</title>
        <authorList>
            <person name="Yang G."/>
            <person name="Zhou S."/>
        </authorList>
    </citation>
    <scope>NUCLEOTIDE SEQUENCE [LARGE SCALE GENOMIC DNA]</scope>
    <source>
        <strain evidence="3 4">GSS01</strain>
    </source>
</reference>
<keyword evidence="1" id="KW-0812">Transmembrane</keyword>
<keyword evidence="1" id="KW-0472">Membrane</keyword>
<dbReference type="NCBIfam" id="TIGR03008">
    <property type="entry name" value="pepcterm_CAAX"/>
    <property type="match status" value="1"/>
</dbReference>
<proteinExistence type="predicted"/>
<feature type="domain" description="CAAX prenyl protease 2/Lysostaphin resistance protein A-like" evidence="2">
    <location>
        <begin position="136"/>
        <end position="227"/>
    </location>
</feature>